<dbReference type="SUPFAM" id="SSF53474">
    <property type="entry name" value="alpha/beta-Hydrolases"/>
    <property type="match status" value="1"/>
</dbReference>
<evidence type="ECO:0000256" key="2">
    <source>
        <dbReference type="SAM" id="Phobius"/>
    </source>
</evidence>
<dbReference type="InterPro" id="IPR029058">
    <property type="entry name" value="AB_hydrolase_fold"/>
</dbReference>
<keyword evidence="2" id="KW-1133">Transmembrane helix</keyword>
<comment type="caution">
    <text evidence="3">The sequence shown here is derived from an EMBL/GenBank/DDBJ whole genome shotgun (WGS) entry which is preliminary data.</text>
</comment>
<gene>
    <name evidence="3" type="ORF">RJ641_013013</name>
</gene>
<feature type="transmembrane region" description="Helical" evidence="2">
    <location>
        <begin position="221"/>
        <end position="246"/>
    </location>
</feature>
<dbReference type="EMBL" id="JBAMMX010000002">
    <property type="protein sequence ID" value="KAK6945469.1"/>
    <property type="molecule type" value="Genomic_DNA"/>
</dbReference>
<dbReference type="GO" id="GO:0047372">
    <property type="term" value="F:monoacylglycerol lipase activity"/>
    <property type="evidence" value="ECO:0007669"/>
    <property type="project" value="TreeGrafter"/>
</dbReference>
<dbReference type="PANTHER" id="PTHR10794:SF82">
    <property type="entry name" value="ALPHA_BETA-HYDROLASES SUPERFAMILY PROTEIN"/>
    <property type="match status" value="1"/>
</dbReference>
<feature type="non-terminal residue" evidence="3">
    <location>
        <position position="1"/>
    </location>
</feature>
<dbReference type="Proteomes" id="UP001370490">
    <property type="component" value="Unassembled WGS sequence"/>
</dbReference>
<organism evidence="3 4">
    <name type="scientific">Dillenia turbinata</name>
    <dbReference type="NCBI Taxonomy" id="194707"/>
    <lineage>
        <taxon>Eukaryota</taxon>
        <taxon>Viridiplantae</taxon>
        <taxon>Streptophyta</taxon>
        <taxon>Embryophyta</taxon>
        <taxon>Tracheophyta</taxon>
        <taxon>Spermatophyta</taxon>
        <taxon>Magnoliopsida</taxon>
        <taxon>eudicotyledons</taxon>
        <taxon>Gunneridae</taxon>
        <taxon>Pentapetalae</taxon>
        <taxon>Dilleniales</taxon>
        <taxon>Dilleniaceae</taxon>
        <taxon>Dillenia</taxon>
    </lineage>
</organism>
<keyword evidence="2" id="KW-0472">Membrane</keyword>
<reference evidence="3 4" key="1">
    <citation type="submission" date="2023-12" db="EMBL/GenBank/DDBJ databases">
        <title>A high-quality genome assembly for Dillenia turbinata (Dilleniales).</title>
        <authorList>
            <person name="Chanderbali A."/>
        </authorList>
    </citation>
    <scope>NUCLEOTIDE SEQUENCE [LARGE SCALE GENOMIC DNA]</scope>
    <source>
        <strain evidence="3">LSX21</strain>
        <tissue evidence="3">Leaf</tissue>
    </source>
</reference>
<sequence length="268" mass="29765">QSQCVRDFDKHATRFIAKFKTVDAYYRHSSSVNFVEDVSVPLLCISAVNDPVCTGEAIPYDECRNNQNVVLATTKHGGHLAYYEGITATSMWWVRAVDEFLSVLHSSPFVLRKKEVQPSSSPGPSDPSVDQVPFVNIMKDGEVAVPGSEQRNGEVEDAHHEHLMKTTEDKNTSPGMNPSNTMTAETNALQKDLAEDPKQDSYNPSQPITRSIGWVARHCKISVWVLAYIAIVTSWPVLGSALSLIFKRKFRNNTLKSFSGAGKLHRNS</sequence>
<evidence type="ECO:0000313" key="4">
    <source>
        <dbReference type="Proteomes" id="UP001370490"/>
    </source>
</evidence>
<keyword evidence="2" id="KW-0812">Transmembrane</keyword>
<protein>
    <submittedName>
        <fullName evidence="3">Uncharacterized protein</fullName>
    </submittedName>
</protein>
<comment type="similarity">
    <text evidence="1">Belongs to the AB hydrolase superfamily. AB hydrolase 4 family.</text>
</comment>
<dbReference type="PANTHER" id="PTHR10794">
    <property type="entry name" value="ABHYDROLASE DOMAIN-CONTAINING PROTEIN"/>
    <property type="match status" value="1"/>
</dbReference>
<accession>A0AAN8W969</accession>
<dbReference type="InterPro" id="IPR050960">
    <property type="entry name" value="AB_hydrolase_4_sf"/>
</dbReference>
<evidence type="ECO:0000313" key="3">
    <source>
        <dbReference type="EMBL" id="KAK6945469.1"/>
    </source>
</evidence>
<keyword evidence="4" id="KW-1185">Reference proteome</keyword>
<dbReference type="GO" id="GO:0034338">
    <property type="term" value="F:short-chain carboxylesterase activity"/>
    <property type="evidence" value="ECO:0007669"/>
    <property type="project" value="TreeGrafter"/>
</dbReference>
<name>A0AAN8W969_9MAGN</name>
<proteinExistence type="inferred from homology"/>
<dbReference type="AlphaFoldDB" id="A0AAN8W969"/>
<evidence type="ECO:0000256" key="1">
    <source>
        <dbReference type="ARBA" id="ARBA00010884"/>
    </source>
</evidence>